<keyword evidence="1" id="KW-0072">Autophagy</keyword>
<dbReference type="GO" id="GO:0061709">
    <property type="term" value="P:reticulophagy"/>
    <property type="evidence" value="ECO:0007669"/>
    <property type="project" value="TreeGrafter"/>
</dbReference>
<accession>M4B4J6</accession>
<dbReference type="GO" id="GO:0034517">
    <property type="term" value="P:ribophagy"/>
    <property type="evidence" value="ECO:0007669"/>
    <property type="project" value="TreeGrafter"/>
</dbReference>
<dbReference type="HOGENOM" id="CLU_014713_0_0_1"/>
<dbReference type="OMA" id="KHFAPFW"/>
<dbReference type="Pfam" id="PF10377">
    <property type="entry name" value="ATG11"/>
    <property type="match status" value="1"/>
</dbReference>
<reference evidence="6" key="2">
    <citation type="submission" date="2015-06" db="UniProtKB">
        <authorList>
            <consortium name="EnsemblProtists"/>
        </authorList>
    </citation>
    <scope>IDENTIFICATION</scope>
    <source>
        <strain evidence="6">Emoy2</strain>
    </source>
</reference>
<dbReference type="PANTHER" id="PTHR13222:SF1">
    <property type="entry name" value="RB1-INDUCIBLE COILED-COIL PROTEIN 1"/>
    <property type="match status" value="1"/>
</dbReference>
<feature type="coiled-coil region" evidence="3">
    <location>
        <begin position="575"/>
        <end position="602"/>
    </location>
</feature>
<dbReference type="EnsemblProtists" id="HpaT801195">
    <property type="protein sequence ID" value="HpaP801195"/>
    <property type="gene ID" value="HpaG801195"/>
</dbReference>
<proteinExistence type="predicted"/>
<feature type="region of interest" description="Disordered" evidence="4">
    <location>
        <begin position="516"/>
        <end position="539"/>
    </location>
</feature>
<dbReference type="GO" id="GO:0034045">
    <property type="term" value="C:phagophore assembly site membrane"/>
    <property type="evidence" value="ECO:0007669"/>
    <property type="project" value="TreeGrafter"/>
</dbReference>
<dbReference type="eggNOG" id="ENOG502QUG9">
    <property type="taxonomic scope" value="Eukaryota"/>
</dbReference>
<dbReference type="VEuPathDB" id="FungiDB:HpaG801195"/>
<evidence type="ECO:0000259" key="5">
    <source>
        <dbReference type="Pfam" id="PF10377"/>
    </source>
</evidence>
<organism evidence="6 7">
    <name type="scientific">Hyaloperonospora arabidopsidis (strain Emoy2)</name>
    <name type="common">Downy mildew agent</name>
    <name type="synonym">Peronospora arabidopsidis</name>
    <dbReference type="NCBI Taxonomy" id="559515"/>
    <lineage>
        <taxon>Eukaryota</taxon>
        <taxon>Sar</taxon>
        <taxon>Stramenopiles</taxon>
        <taxon>Oomycota</taxon>
        <taxon>Peronosporomycetes</taxon>
        <taxon>Peronosporales</taxon>
        <taxon>Peronosporaceae</taxon>
        <taxon>Hyaloperonospora</taxon>
    </lineage>
</organism>
<evidence type="ECO:0000256" key="3">
    <source>
        <dbReference type="SAM" id="Coils"/>
    </source>
</evidence>
<dbReference type="PANTHER" id="PTHR13222">
    <property type="entry name" value="RB1-INDUCIBLE COILED-COIL"/>
    <property type="match status" value="1"/>
</dbReference>
<evidence type="ECO:0000256" key="4">
    <source>
        <dbReference type="SAM" id="MobiDB-lite"/>
    </source>
</evidence>
<evidence type="ECO:0000256" key="2">
    <source>
        <dbReference type="ARBA" id="ARBA00023054"/>
    </source>
</evidence>
<dbReference type="GO" id="GO:0000422">
    <property type="term" value="P:autophagy of mitochondrion"/>
    <property type="evidence" value="ECO:0007669"/>
    <property type="project" value="TreeGrafter"/>
</dbReference>
<evidence type="ECO:0000256" key="1">
    <source>
        <dbReference type="ARBA" id="ARBA00023006"/>
    </source>
</evidence>
<evidence type="ECO:0000313" key="6">
    <source>
        <dbReference type="EnsemblProtists" id="HpaP801195"/>
    </source>
</evidence>
<sequence>MDVARTTTQSQLYEENKTSSNVVVHVGDASTGTVHAVALDSDHKEVFLYDRRLLSRETTAAVLPTAAAITPVEVTLPSQPVALSGGSKMLSESSHPMMRALAEYKGYFQLQVSQSEALESGSLANIRASERGAQELQVQERAIAAAVANLDLFKTSMMKHFAPFWAEFEAASNKHEDLLDRFDSHLEVLTTVELHPALVTAERKTLYDCIPVEKEREWAAQCEQSHTHVRAQVLKLQQVHDEICSEVIDMMTAHAEWSRGHDKAIVELEQMKALCSKQMVITRTLRDNLQYVLSSIEETSAIAGGSNLMQASTNALDVCRRIDKLYQGQQNMSKIRDFETSLAVFREALAAQKQHFHELEHLEKLPESYAACLKEISRRLKYGRLFSDRIQSMAEELAQMRGDEVQHREEFLRSYGQHLPRDFVSGLAEKPSHCEFRMRPFDQNLPSIEDEDDHDLSPSEEKERLSSVEAGDREDHGISSEPAAYVDRVLQDRCNELETRVLKLTAELEESKKGLYYGSGSESISRSDTSKTSAREGDSSCEFPLVMALAATAGGMTNSSEGDRSSLRHNIASDADNKDATIAKLEERLKREKQLKENQSRLQQTITDLSSSVRSQRTALAKLLALLQLPVIEDDAVLVDASFDAIEVRVKELLAIAESEVMLQSELEQRRSDFRLMESEQDVSDSLKISFCSFSVNDLALFLPTSAPGSDVQRVYLAFHLGCPHRFLSEESISSFSNDGQR</sequence>
<dbReference type="GO" id="GO:1990316">
    <property type="term" value="C:Atg1/ULK1 kinase complex"/>
    <property type="evidence" value="ECO:0007669"/>
    <property type="project" value="TreeGrafter"/>
</dbReference>
<reference evidence="7" key="1">
    <citation type="journal article" date="2010" name="Science">
        <title>Signatures of adaptation to obligate biotrophy in the Hyaloperonospora arabidopsidis genome.</title>
        <authorList>
            <person name="Baxter L."/>
            <person name="Tripathy S."/>
            <person name="Ishaque N."/>
            <person name="Boot N."/>
            <person name="Cabral A."/>
            <person name="Kemen E."/>
            <person name="Thines M."/>
            <person name="Ah-Fong A."/>
            <person name="Anderson R."/>
            <person name="Badejoko W."/>
            <person name="Bittner-Eddy P."/>
            <person name="Boore J.L."/>
            <person name="Chibucos M.C."/>
            <person name="Coates M."/>
            <person name="Dehal P."/>
            <person name="Delehaunty K."/>
            <person name="Dong S."/>
            <person name="Downton P."/>
            <person name="Dumas B."/>
            <person name="Fabro G."/>
            <person name="Fronick C."/>
            <person name="Fuerstenberg S.I."/>
            <person name="Fulton L."/>
            <person name="Gaulin E."/>
            <person name="Govers F."/>
            <person name="Hughes L."/>
            <person name="Humphray S."/>
            <person name="Jiang R.H."/>
            <person name="Judelson H."/>
            <person name="Kamoun S."/>
            <person name="Kyung K."/>
            <person name="Meijer H."/>
            <person name="Minx P."/>
            <person name="Morris P."/>
            <person name="Nelson J."/>
            <person name="Phuntumart V."/>
            <person name="Qutob D."/>
            <person name="Rehmany A."/>
            <person name="Rougon-Cardoso A."/>
            <person name="Ryden P."/>
            <person name="Torto-Alalibo T."/>
            <person name="Studholme D."/>
            <person name="Wang Y."/>
            <person name="Win J."/>
            <person name="Wood J."/>
            <person name="Clifton S.W."/>
            <person name="Rogers J."/>
            <person name="Van den Ackerveken G."/>
            <person name="Jones J.D."/>
            <person name="McDowell J.M."/>
            <person name="Beynon J."/>
            <person name="Tyler B.M."/>
        </authorList>
    </citation>
    <scope>NUCLEOTIDE SEQUENCE [LARGE SCALE GENOMIC DNA]</scope>
    <source>
        <strain evidence="7">Emoy2</strain>
    </source>
</reference>
<dbReference type="GO" id="GO:0019901">
    <property type="term" value="F:protein kinase binding"/>
    <property type="evidence" value="ECO:0007669"/>
    <property type="project" value="TreeGrafter"/>
</dbReference>
<keyword evidence="2 3" id="KW-0175">Coiled coil</keyword>
<feature type="domain" description="Autophagy-related protein 11 C-terminal" evidence="5">
    <location>
        <begin position="676"/>
        <end position="736"/>
    </location>
</feature>
<name>M4B4J6_HYAAE</name>
<dbReference type="InterPro" id="IPR040040">
    <property type="entry name" value="ATG11"/>
</dbReference>
<dbReference type="InParanoid" id="M4B4J6"/>
<feature type="region of interest" description="Disordered" evidence="4">
    <location>
        <begin position="442"/>
        <end position="482"/>
    </location>
</feature>
<dbReference type="InterPro" id="IPR019460">
    <property type="entry name" value="Atg11_C"/>
</dbReference>
<dbReference type="AlphaFoldDB" id="M4B4J6"/>
<dbReference type="GO" id="GO:0034727">
    <property type="term" value="P:piecemeal microautophagy of the nucleus"/>
    <property type="evidence" value="ECO:0007669"/>
    <property type="project" value="TreeGrafter"/>
</dbReference>
<feature type="compositionally biased region" description="Polar residues" evidence="4">
    <location>
        <begin position="520"/>
        <end position="532"/>
    </location>
</feature>
<dbReference type="EMBL" id="JH598253">
    <property type="status" value="NOT_ANNOTATED_CDS"/>
    <property type="molecule type" value="Genomic_DNA"/>
</dbReference>
<protein>
    <recommendedName>
        <fullName evidence="5">Autophagy-related protein 11 C-terminal domain-containing protein</fullName>
    </recommendedName>
</protein>
<keyword evidence="7" id="KW-1185">Reference proteome</keyword>
<feature type="compositionally biased region" description="Basic and acidic residues" evidence="4">
    <location>
        <begin position="455"/>
        <end position="478"/>
    </location>
</feature>
<dbReference type="GO" id="GO:0060090">
    <property type="term" value="F:molecular adaptor activity"/>
    <property type="evidence" value="ECO:0007669"/>
    <property type="project" value="TreeGrafter"/>
</dbReference>
<evidence type="ECO:0000313" key="7">
    <source>
        <dbReference type="Proteomes" id="UP000011713"/>
    </source>
</evidence>
<dbReference type="GO" id="GO:0000045">
    <property type="term" value="P:autophagosome assembly"/>
    <property type="evidence" value="ECO:0007669"/>
    <property type="project" value="InterPro"/>
</dbReference>
<dbReference type="Proteomes" id="UP000011713">
    <property type="component" value="Unassembled WGS sequence"/>
</dbReference>
<dbReference type="STRING" id="559515.M4B4J6"/>